<accession>A0ACB9F0P9</accession>
<dbReference type="EMBL" id="CM042011">
    <property type="protein sequence ID" value="KAI3764674.1"/>
    <property type="molecule type" value="Genomic_DNA"/>
</dbReference>
<evidence type="ECO:0000313" key="1">
    <source>
        <dbReference type="EMBL" id="KAI3764674.1"/>
    </source>
</evidence>
<keyword evidence="2" id="KW-1185">Reference proteome</keyword>
<comment type="caution">
    <text evidence="1">The sequence shown here is derived from an EMBL/GenBank/DDBJ whole genome shotgun (WGS) entry which is preliminary data.</text>
</comment>
<dbReference type="Proteomes" id="UP001055811">
    <property type="component" value="Linkage Group LG03"/>
</dbReference>
<evidence type="ECO:0000313" key="2">
    <source>
        <dbReference type="Proteomes" id="UP001055811"/>
    </source>
</evidence>
<organism evidence="1 2">
    <name type="scientific">Cichorium intybus</name>
    <name type="common">Chicory</name>
    <dbReference type="NCBI Taxonomy" id="13427"/>
    <lineage>
        <taxon>Eukaryota</taxon>
        <taxon>Viridiplantae</taxon>
        <taxon>Streptophyta</taxon>
        <taxon>Embryophyta</taxon>
        <taxon>Tracheophyta</taxon>
        <taxon>Spermatophyta</taxon>
        <taxon>Magnoliopsida</taxon>
        <taxon>eudicotyledons</taxon>
        <taxon>Gunneridae</taxon>
        <taxon>Pentapetalae</taxon>
        <taxon>asterids</taxon>
        <taxon>campanulids</taxon>
        <taxon>Asterales</taxon>
        <taxon>Asteraceae</taxon>
        <taxon>Cichorioideae</taxon>
        <taxon>Cichorieae</taxon>
        <taxon>Cichoriinae</taxon>
        <taxon>Cichorium</taxon>
    </lineage>
</organism>
<protein>
    <submittedName>
        <fullName evidence="1">Uncharacterized protein</fullName>
    </submittedName>
</protein>
<gene>
    <name evidence="1" type="ORF">L2E82_14685</name>
</gene>
<reference evidence="2" key="1">
    <citation type="journal article" date="2022" name="Mol. Ecol. Resour.">
        <title>The genomes of chicory, endive, great burdock and yacon provide insights into Asteraceae palaeo-polyploidization history and plant inulin production.</title>
        <authorList>
            <person name="Fan W."/>
            <person name="Wang S."/>
            <person name="Wang H."/>
            <person name="Wang A."/>
            <person name="Jiang F."/>
            <person name="Liu H."/>
            <person name="Zhao H."/>
            <person name="Xu D."/>
            <person name="Zhang Y."/>
        </authorList>
    </citation>
    <scope>NUCLEOTIDE SEQUENCE [LARGE SCALE GENOMIC DNA]</scope>
    <source>
        <strain evidence="2">cv. Punajuju</strain>
    </source>
</reference>
<sequence length="104" mass="11622">MKFLICWSHRVFQANKPELLPEVVVVLIGDGGGVDRRKGKGVGWLRSEGRNRNRSVTAVGVSDHFVSLLALSVFETSFDLSPVGVGVFHEWMRKSMIKIVKNIK</sequence>
<proteinExistence type="predicted"/>
<reference evidence="1 2" key="2">
    <citation type="journal article" date="2022" name="Mol. Ecol. Resour.">
        <title>The genomes of chicory, endive, great burdock and yacon provide insights into Asteraceae paleo-polyploidization history and plant inulin production.</title>
        <authorList>
            <person name="Fan W."/>
            <person name="Wang S."/>
            <person name="Wang H."/>
            <person name="Wang A."/>
            <person name="Jiang F."/>
            <person name="Liu H."/>
            <person name="Zhao H."/>
            <person name="Xu D."/>
            <person name="Zhang Y."/>
        </authorList>
    </citation>
    <scope>NUCLEOTIDE SEQUENCE [LARGE SCALE GENOMIC DNA]</scope>
    <source>
        <strain evidence="2">cv. Punajuju</strain>
        <tissue evidence="1">Leaves</tissue>
    </source>
</reference>
<name>A0ACB9F0P9_CICIN</name>